<accession>G0HCT5</accession>
<proteinExistence type="predicted"/>
<sequence length="50" mass="5689">MGRDFKNTLIFNTAVGSLNVGDYIISEAVHREIYPMFPESLSWSSLPTRQ</sequence>
<dbReference type="Proteomes" id="UP000006659">
    <property type="component" value="Chromosome"/>
</dbReference>
<dbReference type="EMBL" id="CP002917">
    <property type="protein sequence ID" value="AEK35660.1"/>
    <property type="molecule type" value="Genomic_DNA"/>
</dbReference>
<dbReference type="AlphaFoldDB" id="G0HCT5"/>
<protein>
    <submittedName>
        <fullName evidence="1">Uncharacterized protein</fullName>
    </submittedName>
</protein>
<evidence type="ECO:0000313" key="2">
    <source>
        <dbReference type="Proteomes" id="UP000006659"/>
    </source>
</evidence>
<dbReference type="HOGENOM" id="CLU_3116919_0_0_11"/>
<evidence type="ECO:0000313" key="1">
    <source>
        <dbReference type="EMBL" id="AEK35660.1"/>
    </source>
</evidence>
<gene>
    <name evidence="1" type="ordered locus">CVAR_0312</name>
</gene>
<name>G0HCT5_CORVD</name>
<reference evidence="1 2" key="1">
    <citation type="journal article" date="2011" name="BMC Genomics">
        <title>Complete genome sequence of Corynebacterium variabile DSM 44702 isolated from the surface of smear-ripened cheeses and insights into cheese ripening and flavor generation.</title>
        <authorList>
            <person name="Schroeder J."/>
            <person name="Maus I."/>
            <person name="Trost E."/>
            <person name="Tauch A."/>
        </authorList>
    </citation>
    <scope>NUCLEOTIDE SEQUENCE [LARGE SCALE GENOMIC DNA]</scope>
    <source>
        <strain evidence="2">DSM 44702 / JCM 12073 / NCIMB 30131</strain>
    </source>
</reference>
<organism evidence="1 2">
    <name type="scientific">Corynebacterium variabile (strain DSM 44702 / CIP 107183 / JCM 12073 / NCIMB 30131)</name>
    <name type="common">Corynebacterium mooreparkense</name>
    <dbReference type="NCBI Taxonomy" id="858619"/>
    <lineage>
        <taxon>Bacteria</taxon>
        <taxon>Bacillati</taxon>
        <taxon>Actinomycetota</taxon>
        <taxon>Actinomycetes</taxon>
        <taxon>Mycobacteriales</taxon>
        <taxon>Corynebacteriaceae</taxon>
        <taxon>Corynebacterium</taxon>
    </lineage>
</organism>
<dbReference type="KEGG" id="cva:CVAR_0312"/>